<feature type="region of interest" description="Disordered" evidence="2">
    <location>
        <begin position="241"/>
        <end position="269"/>
    </location>
</feature>
<evidence type="ECO:0000313" key="6">
    <source>
        <dbReference type="Proteomes" id="UP000694044"/>
    </source>
</evidence>
<evidence type="ECO:0000256" key="3">
    <source>
        <dbReference type="SAM" id="Phobius"/>
    </source>
</evidence>
<keyword evidence="6" id="KW-1185">Reference proteome</keyword>
<organism evidence="5 6">
    <name type="scientific">Phytophthora pseudosyringae</name>
    <dbReference type="NCBI Taxonomy" id="221518"/>
    <lineage>
        <taxon>Eukaryota</taxon>
        <taxon>Sar</taxon>
        <taxon>Stramenopiles</taxon>
        <taxon>Oomycota</taxon>
        <taxon>Peronosporomycetes</taxon>
        <taxon>Peronosporales</taxon>
        <taxon>Peronosporaceae</taxon>
        <taxon>Phytophthora</taxon>
    </lineage>
</organism>
<protein>
    <recommendedName>
        <fullName evidence="7">Expansin-like EG45 domain-containing protein</fullName>
    </recommendedName>
</protein>
<dbReference type="Proteomes" id="UP000694044">
    <property type="component" value="Unassembled WGS sequence"/>
</dbReference>
<evidence type="ECO:0000256" key="4">
    <source>
        <dbReference type="SAM" id="SignalP"/>
    </source>
</evidence>
<dbReference type="EMBL" id="JAGDFM010000385">
    <property type="protein sequence ID" value="KAG7378937.1"/>
    <property type="molecule type" value="Genomic_DNA"/>
</dbReference>
<proteinExistence type="predicted"/>
<dbReference type="CDD" id="cd22271">
    <property type="entry name" value="DPBB_EXP_N-like"/>
    <property type="match status" value="1"/>
</dbReference>
<dbReference type="PANTHER" id="PTHR31836:SF21">
    <property type="entry name" value="EXPANSIN-LIKE PROTEIN 7"/>
    <property type="match status" value="1"/>
</dbReference>
<evidence type="ECO:0008006" key="7">
    <source>
        <dbReference type="Google" id="ProtNLM"/>
    </source>
</evidence>
<keyword evidence="1 4" id="KW-0732">Signal</keyword>
<dbReference type="AlphaFoldDB" id="A0A8T1VC94"/>
<keyword evidence="3" id="KW-0812">Transmembrane</keyword>
<keyword evidence="3" id="KW-1133">Transmembrane helix</keyword>
<accession>A0A8T1VC94</accession>
<gene>
    <name evidence="5" type="ORF">PHYPSEUDO_009299</name>
</gene>
<feature type="chain" id="PRO_5035926012" description="Expansin-like EG45 domain-containing protein" evidence="4">
    <location>
        <begin position="19"/>
        <end position="331"/>
    </location>
</feature>
<dbReference type="OrthoDB" id="406505at2759"/>
<evidence type="ECO:0000256" key="1">
    <source>
        <dbReference type="ARBA" id="ARBA00022729"/>
    </source>
</evidence>
<reference evidence="5" key="1">
    <citation type="submission" date="2021-02" db="EMBL/GenBank/DDBJ databases">
        <authorList>
            <person name="Palmer J.M."/>
        </authorList>
    </citation>
    <scope>NUCLEOTIDE SEQUENCE</scope>
    <source>
        <strain evidence="5">SCRP734</strain>
    </source>
</reference>
<comment type="caution">
    <text evidence="5">The sequence shown here is derived from an EMBL/GenBank/DDBJ whole genome shotgun (WGS) entry which is preliminary data.</text>
</comment>
<evidence type="ECO:0000313" key="5">
    <source>
        <dbReference type="EMBL" id="KAG7378937.1"/>
    </source>
</evidence>
<dbReference type="PANTHER" id="PTHR31836">
    <property type="match status" value="1"/>
</dbReference>
<feature type="transmembrane region" description="Helical" evidence="3">
    <location>
        <begin position="278"/>
        <end position="301"/>
    </location>
</feature>
<name>A0A8T1VC94_9STRA</name>
<feature type="signal peptide" evidence="4">
    <location>
        <begin position="1"/>
        <end position="18"/>
    </location>
</feature>
<dbReference type="InterPro" id="IPR051477">
    <property type="entry name" value="Expansin_CellWall"/>
</dbReference>
<evidence type="ECO:0000256" key="2">
    <source>
        <dbReference type="SAM" id="MobiDB-lite"/>
    </source>
</evidence>
<sequence length="331" mass="34722">MFRQVSLLAAALPAVALAGMDSYYMGEGIPYTHERFSAGNCNFMYDPGVGNYYAALSSDQWNSTLNCGRCAELSSDGASSSVTVFIVDECSECADEDLGLSPLVFKQLTRSDPSQSSSIRWRFVDCPVSGNVEYCANSRSKSSWLALQPANAVTGVASVKIANQDATVADSGYYFVLTGRPNVNMSAVTIELTSVSGETITETLSLTAGNCTAGTSNFGGASAGKQQQNEVNEYFDSLKSGTGSTHGDGGYKAGKVAAPDDTELTTTRSEATSSGSSLLFVVPVLLVVVGGIIVAAVAYAAKRKKALVHREKAPFGTLRSPALVKETIAKI</sequence>
<keyword evidence="3" id="KW-0472">Membrane</keyword>